<protein>
    <submittedName>
        <fullName evidence="1">Uncharacterized protein</fullName>
    </submittedName>
</protein>
<keyword evidence="2" id="KW-1185">Reference proteome</keyword>
<evidence type="ECO:0000313" key="2">
    <source>
        <dbReference type="Proteomes" id="UP001153365"/>
    </source>
</evidence>
<comment type="caution">
    <text evidence="1">The sequence shown here is derived from an EMBL/GenBank/DDBJ whole genome shotgun (WGS) entry which is preliminary data.</text>
</comment>
<evidence type="ECO:0000313" key="1">
    <source>
        <dbReference type="EMBL" id="CAH7671443.1"/>
    </source>
</evidence>
<organism evidence="1 2">
    <name type="scientific">Phakopsora pachyrhizi</name>
    <name type="common">Asian soybean rust disease fungus</name>
    <dbReference type="NCBI Taxonomy" id="170000"/>
    <lineage>
        <taxon>Eukaryota</taxon>
        <taxon>Fungi</taxon>
        <taxon>Dikarya</taxon>
        <taxon>Basidiomycota</taxon>
        <taxon>Pucciniomycotina</taxon>
        <taxon>Pucciniomycetes</taxon>
        <taxon>Pucciniales</taxon>
        <taxon>Phakopsoraceae</taxon>
        <taxon>Phakopsora</taxon>
    </lineage>
</organism>
<dbReference type="EMBL" id="CALTRL010001187">
    <property type="protein sequence ID" value="CAH7671443.1"/>
    <property type="molecule type" value="Genomic_DNA"/>
</dbReference>
<dbReference type="Proteomes" id="UP001153365">
    <property type="component" value="Unassembled WGS sequence"/>
</dbReference>
<sequence>MGPGGTNDQLKILDYPSYQASFLIVLTSSGFEDEDLKLKIHLLSVEFDKSAAKVSEKEYS</sequence>
<dbReference type="AlphaFoldDB" id="A0AAV0AUQ4"/>
<reference evidence="1" key="1">
    <citation type="submission" date="2022-06" db="EMBL/GenBank/DDBJ databases">
        <authorList>
            <consortium name="SYNGENTA / RWTH Aachen University"/>
        </authorList>
    </citation>
    <scope>NUCLEOTIDE SEQUENCE</scope>
</reference>
<name>A0AAV0AUQ4_PHAPC</name>
<proteinExistence type="predicted"/>
<gene>
    <name evidence="1" type="ORF">PPACK8108_LOCUS6216</name>
</gene>
<accession>A0AAV0AUQ4</accession>